<keyword evidence="2" id="KW-1185">Reference proteome</keyword>
<dbReference type="Proteomes" id="UP000275401">
    <property type="component" value="Unassembled WGS sequence"/>
</dbReference>
<evidence type="ECO:0000313" key="2">
    <source>
        <dbReference type="Proteomes" id="UP000275401"/>
    </source>
</evidence>
<proteinExistence type="predicted"/>
<organism evidence="1 2">
    <name type="scientific">Streptomyces botrytidirepellens</name>
    <dbReference type="NCBI Taxonomy" id="2486417"/>
    <lineage>
        <taxon>Bacteria</taxon>
        <taxon>Bacillati</taxon>
        <taxon>Actinomycetota</taxon>
        <taxon>Actinomycetes</taxon>
        <taxon>Kitasatosporales</taxon>
        <taxon>Streptomycetaceae</taxon>
        <taxon>Streptomyces</taxon>
    </lineage>
</organism>
<protein>
    <submittedName>
        <fullName evidence="1">Uncharacterized protein</fullName>
    </submittedName>
</protein>
<reference evidence="1 2" key="1">
    <citation type="submission" date="2018-11" db="EMBL/GenBank/DDBJ databases">
        <title>The Potential of Streptomyces as Biocontrol Agents against the Tomato grey mould, Botrytis cinerea (Gray mold) Frontiers in Microbiology.</title>
        <authorList>
            <person name="Li D."/>
        </authorList>
    </citation>
    <scope>NUCLEOTIDE SEQUENCE [LARGE SCALE GENOMIC DNA]</scope>
    <source>
        <strain evidence="1 2">NEAU-LD23</strain>
    </source>
</reference>
<evidence type="ECO:0000313" key="1">
    <source>
        <dbReference type="EMBL" id="RNG21617.1"/>
    </source>
</evidence>
<gene>
    <name evidence="1" type="ORF">EEJ42_22505</name>
</gene>
<comment type="caution">
    <text evidence="1">The sequence shown here is derived from an EMBL/GenBank/DDBJ whole genome shotgun (WGS) entry which is preliminary data.</text>
</comment>
<sequence>MGVPEQAERELAEGLALGQWSGPFFRALLREVPPAVQSGRLIDVLAPATEVLDQADVDENVVRQLRVLIDAITPDI</sequence>
<dbReference type="AlphaFoldDB" id="A0A3M8VWV5"/>
<accession>A0A3M8VWV5</accession>
<dbReference type="EMBL" id="RIBZ01000274">
    <property type="protein sequence ID" value="RNG21617.1"/>
    <property type="molecule type" value="Genomic_DNA"/>
</dbReference>
<name>A0A3M8VWV5_9ACTN</name>